<evidence type="ECO:0000256" key="1">
    <source>
        <dbReference type="SAM" id="MobiDB-lite"/>
    </source>
</evidence>
<evidence type="ECO:0000313" key="3">
    <source>
        <dbReference type="Proteomes" id="UP000189627"/>
    </source>
</evidence>
<dbReference type="InterPro" id="IPR036388">
    <property type="entry name" value="WH-like_DNA-bd_sf"/>
</dbReference>
<dbReference type="KEGG" id="cuh:BJN34_31600"/>
<dbReference type="Proteomes" id="UP000189627">
    <property type="component" value="Chromosome 2"/>
</dbReference>
<protein>
    <submittedName>
        <fullName evidence="2">Transcriptional regulator</fullName>
    </submittedName>
</protein>
<reference evidence="3" key="1">
    <citation type="submission" date="2017-02" db="EMBL/GenBank/DDBJ databases">
        <title>Complete genome sequence of Cupriavidus necator strain NH9, a 3-chlorobenzoate degrader.</title>
        <authorList>
            <person name="Moriuchi R."/>
            <person name="Dohra H."/>
            <person name="Ogawa N."/>
        </authorList>
    </citation>
    <scope>NUCLEOTIDE SEQUENCE [LARGE SCALE GENOMIC DNA]</scope>
    <source>
        <strain evidence="3">NH9</strain>
    </source>
</reference>
<feature type="region of interest" description="Disordered" evidence="1">
    <location>
        <begin position="67"/>
        <end position="88"/>
    </location>
</feature>
<dbReference type="OrthoDB" id="8777588at2"/>
<dbReference type="InterPro" id="IPR036390">
    <property type="entry name" value="WH_DNA-bd_sf"/>
</dbReference>
<evidence type="ECO:0000313" key="2">
    <source>
        <dbReference type="EMBL" id="AQV98422.1"/>
    </source>
</evidence>
<gene>
    <name evidence="2" type="ORF">BJN34_31600</name>
</gene>
<proteinExistence type="predicted"/>
<dbReference type="AlphaFoldDB" id="A0A1U9V0F8"/>
<organism evidence="2 3">
    <name type="scientific">Cupriavidus necator</name>
    <name type="common">Alcaligenes eutrophus</name>
    <name type="synonym">Ralstonia eutropha</name>
    <dbReference type="NCBI Taxonomy" id="106590"/>
    <lineage>
        <taxon>Bacteria</taxon>
        <taxon>Pseudomonadati</taxon>
        <taxon>Pseudomonadota</taxon>
        <taxon>Betaproteobacteria</taxon>
        <taxon>Burkholderiales</taxon>
        <taxon>Burkholderiaceae</taxon>
        <taxon>Cupriavidus</taxon>
    </lineage>
</organism>
<dbReference type="Gene3D" id="1.10.10.10">
    <property type="entry name" value="Winged helix-like DNA-binding domain superfamily/Winged helix DNA-binding domain"/>
    <property type="match status" value="1"/>
</dbReference>
<dbReference type="SUPFAM" id="SSF46785">
    <property type="entry name" value="Winged helix' DNA-binding domain"/>
    <property type="match status" value="1"/>
</dbReference>
<sequence>MQDAEVDPVMVAALQVLWQAGSEGGASPWSLAKIAKRAQLPMSVLRRVLTQLQAAGLADVSIDEEGRGHASLTPAGAELAAQVFPNPD</sequence>
<dbReference type="RefSeq" id="WP_078200685.1">
    <property type="nucleotide sequence ID" value="NZ_CP017758.1"/>
</dbReference>
<dbReference type="EMBL" id="CP017758">
    <property type="protein sequence ID" value="AQV98422.1"/>
    <property type="molecule type" value="Genomic_DNA"/>
</dbReference>
<accession>A0A1U9V0F8</accession>
<name>A0A1U9V0F8_CUPNE</name>